<evidence type="ECO:0000256" key="3">
    <source>
        <dbReference type="ARBA" id="ARBA00023004"/>
    </source>
</evidence>
<keyword evidence="3 4" id="KW-0408">Iron</keyword>
<feature type="site" description="May be catalytically important" evidence="4">
    <location>
        <position position="155"/>
    </location>
</feature>
<dbReference type="Pfam" id="PF02649">
    <property type="entry name" value="GCHY-1"/>
    <property type="match status" value="1"/>
</dbReference>
<dbReference type="GO" id="GO:0005506">
    <property type="term" value="F:iron ion binding"/>
    <property type="evidence" value="ECO:0007669"/>
    <property type="project" value="UniProtKB-UniRule"/>
</dbReference>
<dbReference type="OrthoDB" id="53087at2157"/>
<dbReference type="GeneID" id="8740115"/>
<evidence type="ECO:0000256" key="2">
    <source>
        <dbReference type="ARBA" id="ARBA00022801"/>
    </source>
</evidence>
<dbReference type="HOGENOM" id="CLU_062816_1_0_2"/>
<comment type="pathway">
    <text evidence="4">Cofactor biosynthesis; 5,6,7,8-tetrahydromethanopterin biosynthesis.</text>
</comment>
<dbReference type="RefSeq" id="WP_012940811.1">
    <property type="nucleotide sequence ID" value="NC_013741.1"/>
</dbReference>
<comment type="subunit">
    <text evidence="4">Homodimer.</text>
</comment>
<accession>D2RED1</accession>
<sequence>MLPDIQLLKPDIPIRINRVGVRGVKKLVEVDVGKKRPIVLISTFDIFIDLPPSLKGANLSRNLEAIYTTLEKATEKPVKGIEALCISLAEEVLNKHEYAEIAEVTMNSELIVRKRTPITKLRTDEVVNISCEVLMSKEGKRRVFVGVEVVGATACPCAQEMMRAKLIDEFGNDKLIKKLPLPTHNQRGRAIIRVEVKDKPVRIEELIEIAKRAMSSEVYELLKREDEVEVVRRMHENPRFVEDCVRAMAKGIVERFGDLPDSTLVYLRQENEESIHPHNVVAELFSTLGELKRRLGV</sequence>
<comment type="function">
    <text evidence="4">Converts GTP to 7,8-dihydro-D-neopterin 2',3'-cyclic phosphate, the first intermediate in the biosynthesis of coenzyme methanopterin.</text>
</comment>
<dbReference type="InterPro" id="IPR003801">
    <property type="entry name" value="GTP_cyclohydrolase_FolE2/MptA"/>
</dbReference>
<evidence type="ECO:0000256" key="4">
    <source>
        <dbReference type="HAMAP-Rule" id="MF_01527"/>
    </source>
</evidence>
<dbReference type="KEGG" id="apo:Arcpr_1427"/>
<comment type="similarity">
    <text evidence="4">Belongs to the GTP cyclohydrolase IV family.</text>
</comment>
<dbReference type="PaxDb" id="572546-Arcpr_1427"/>
<keyword evidence="2 4" id="KW-0378">Hydrolase</keyword>
<dbReference type="EMBL" id="CP001857">
    <property type="protein sequence ID" value="ADB58475.1"/>
    <property type="molecule type" value="Genomic_DNA"/>
</dbReference>
<evidence type="ECO:0000256" key="5">
    <source>
        <dbReference type="NCBIfam" id="TIGR00294"/>
    </source>
</evidence>
<dbReference type="Proteomes" id="UP000001901">
    <property type="component" value="Chromosome"/>
</dbReference>
<evidence type="ECO:0000256" key="1">
    <source>
        <dbReference type="ARBA" id="ARBA00022723"/>
    </source>
</evidence>
<dbReference type="PANTHER" id="PTHR36445">
    <property type="entry name" value="GTP CYCLOHYDROLASE MPTA"/>
    <property type="match status" value="1"/>
</dbReference>
<dbReference type="NCBIfam" id="TIGR00294">
    <property type="entry name" value="GTP cyclohydrolase MptA"/>
    <property type="match status" value="1"/>
</dbReference>
<dbReference type="eggNOG" id="arCOG04301">
    <property type="taxonomic scope" value="Archaea"/>
</dbReference>
<dbReference type="HAMAP" id="MF_01527_A">
    <property type="entry name" value="GTP_cyclohydrol_A"/>
    <property type="match status" value="1"/>
</dbReference>
<dbReference type="Gene3D" id="3.10.270.10">
    <property type="entry name" value="Urate Oxidase"/>
    <property type="match status" value="1"/>
</dbReference>
<evidence type="ECO:0000313" key="6">
    <source>
        <dbReference type="EMBL" id="ADB58475.1"/>
    </source>
</evidence>
<dbReference type="GO" id="GO:2001118">
    <property type="term" value="P:tetrahydromethanopterin biosynthetic process"/>
    <property type="evidence" value="ECO:0007669"/>
    <property type="project" value="UniProtKB-UniRule"/>
</dbReference>
<dbReference type="GO" id="GO:0003934">
    <property type="term" value="F:GTP cyclohydrolase I activity"/>
    <property type="evidence" value="ECO:0007669"/>
    <property type="project" value="InterPro"/>
</dbReference>
<comment type="cofactor">
    <cofactor evidence="4">
        <name>Fe(2+)</name>
        <dbReference type="ChEBI" id="CHEBI:29033"/>
    </cofactor>
    <text evidence="4">Binds 1 Fe(2+) ion per subunit.</text>
</comment>
<dbReference type="STRING" id="572546.Arcpr_1427"/>
<dbReference type="InterPro" id="IPR022840">
    <property type="entry name" value="GTP_cyclohydrolase_MptA"/>
</dbReference>
<evidence type="ECO:0000313" key="7">
    <source>
        <dbReference type="Proteomes" id="UP000001901"/>
    </source>
</evidence>
<protein>
    <recommendedName>
        <fullName evidence="4 5">GTP cyclohydrolase MptA</fullName>
        <ecNumber evidence="4 5">3.5.4.39</ecNumber>
    </recommendedName>
    <alternativeName>
        <fullName evidence="4">GTP cyclohydrolase IV</fullName>
    </alternativeName>
</protein>
<reference evidence="6 7" key="1">
    <citation type="journal article" date="2010" name="Stand. Genomic Sci.">
        <title>Complete genome sequence of Archaeoglobus profundus type strain (AV18).</title>
        <authorList>
            <person name="von Jan M."/>
            <person name="Lapidus A."/>
            <person name="Del Rio T.G."/>
            <person name="Copeland A."/>
            <person name="Tice H."/>
            <person name="Cheng J.F."/>
            <person name="Lucas S."/>
            <person name="Chen F."/>
            <person name="Nolan M."/>
            <person name="Goodwin L."/>
            <person name="Han C."/>
            <person name="Pitluck S."/>
            <person name="Liolios K."/>
            <person name="Ivanova N."/>
            <person name="Mavromatis K."/>
            <person name="Ovchinnikova G."/>
            <person name="Chertkov O."/>
            <person name="Pati A."/>
            <person name="Chen A."/>
            <person name="Palaniappan K."/>
            <person name="Land M."/>
            <person name="Hauser L."/>
            <person name="Chang Y.J."/>
            <person name="Jeffries C.D."/>
            <person name="Saunders E."/>
            <person name="Brettin T."/>
            <person name="Detter J.C."/>
            <person name="Chain P."/>
            <person name="Eichinger K."/>
            <person name="Huber H."/>
            <person name="Spring S."/>
            <person name="Rohde M."/>
            <person name="Goker M."/>
            <person name="Wirth R."/>
            <person name="Woyke T."/>
            <person name="Bristow J."/>
            <person name="Eisen J.A."/>
            <person name="Markowitz V."/>
            <person name="Hugenholtz P."/>
            <person name="Kyrpides N.C."/>
            <person name="Klenk H.P."/>
        </authorList>
    </citation>
    <scope>NUCLEOTIDE SEQUENCE [LARGE SCALE GENOMIC DNA]</scope>
    <source>
        <strain evidence="7">DSM 5631 / JCM 9629 / NBRC 100127 / Av18</strain>
    </source>
</reference>
<gene>
    <name evidence="4" type="primary">mptA</name>
    <name evidence="6" type="ordered locus">Arcpr_1427</name>
</gene>
<keyword evidence="1 4" id="KW-0479">Metal-binding</keyword>
<dbReference type="UniPathway" id="UPA00065"/>
<name>D2RED1_ARCPA</name>
<proteinExistence type="inferred from homology"/>
<dbReference type="GO" id="GO:0044682">
    <property type="term" value="F:GTP cyclohydrolase IV activity"/>
    <property type="evidence" value="ECO:0007669"/>
    <property type="project" value="UniProtKB-UniRule"/>
</dbReference>
<organism evidence="6 7">
    <name type="scientific">Archaeoglobus profundus (strain DSM 5631 / JCM 9629 / NBRC 100127 / Av18)</name>
    <dbReference type="NCBI Taxonomy" id="572546"/>
    <lineage>
        <taxon>Archaea</taxon>
        <taxon>Methanobacteriati</taxon>
        <taxon>Methanobacteriota</taxon>
        <taxon>Archaeoglobi</taxon>
        <taxon>Archaeoglobales</taxon>
        <taxon>Archaeoglobaceae</taxon>
        <taxon>Archaeoglobus</taxon>
    </lineage>
</organism>
<dbReference type="AlphaFoldDB" id="D2RED1"/>
<keyword evidence="7" id="KW-1185">Reference proteome</keyword>
<comment type="catalytic activity">
    <reaction evidence="4">
        <text>GTP + H2O = 7,8-dihydroneopterin 2',3'-cyclic phosphate + formate + diphosphate + H(+)</text>
        <dbReference type="Rhea" id="RHEA:25860"/>
        <dbReference type="ChEBI" id="CHEBI:15377"/>
        <dbReference type="ChEBI" id="CHEBI:15378"/>
        <dbReference type="ChEBI" id="CHEBI:15740"/>
        <dbReference type="ChEBI" id="CHEBI:33019"/>
        <dbReference type="ChEBI" id="CHEBI:37565"/>
        <dbReference type="ChEBI" id="CHEBI:58854"/>
        <dbReference type="EC" id="3.5.4.39"/>
    </reaction>
</comment>
<dbReference type="PANTHER" id="PTHR36445:SF1">
    <property type="entry name" value="GTP CYCLOHYDROLASE MPTA"/>
    <property type="match status" value="1"/>
</dbReference>
<dbReference type="EC" id="3.5.4.39" evidence="4 5"/>